<evidence type="ECO:0008006" key="4">
    <source>
        <dbReference type="Google" id="ProtNLM"/>
    </source>
</evidence>
<keyword evidence="3" id="KW-1185">Reference proteome</keyword>
<accession>A0AAD6QI99</accession>
<organism evidence="2 3">
    <name type="scientific">Populus alba x Populus x berolinensis</name>
    <dbReference type="NCBI Taxonomy" id="444605"/>
    <lineage>
        <taxon>Eukaryota</taxon>
        <taxon>Viridiplantae</taxon>
        <taxon>Streptophyta</taxon>
        <taxon>Embryophyta</taxon>
        <taxon>Tracheophyta</taxon>
        <taxon>Spermatophyta</taxon>
        <taxon>Magnoliopsida</taxon>
        <taxon>eudicotyledons</taxon>
        <taxon>Gunneridae</taxon>
        <taxon>Pentapetalae</taxon>
        <taxon>rosids</taxon>
        <taxon>fabids</taxon>
        <taxon>Malpighiales</taxon>
        <taxon>Salicaceae</taxon>
        <taxon>Saliceae</taxon>
        <taxon>Populus</taxon>
    </lineage>
</organism>
<protein>
    <recommendedName>
        <fullName evidence="4">Secreted protein</fullName>
    </recommendedName>
</protein>
<evidence type="ECO:0000313" key="2">
    <source>
        <dbReference type="EMBL" id="KAJ6990929.1"/>
    </source>
</evidence>
<proteinExistence type="predicted"/>
<dbReference type="AlphaFoldDB" id="A0AAD6QI99"/>
<evidence type="ECO:0000256" key="1">
    <source>
        <dbReference type="SAM" id="SignalP"/>
    </source>
</evidence>
<dbReference type="Proteomes" id="UP001164929">
    <property type="component" value="Chromosome 7"/>
</dbReference>
<feature type="chain" id="PRO_5042270384" description="Secreted protein" evidence="1">
    <location>
        <begin position="24"/>
        <end position="102"/>
    </location>
</feature>
<sequence length="102" mass="11779">MESSYSTLWCLATLLHLHGLQFARHNILHQKPKRDPLIMHSILSLLRRAAFRTRLMAIKTSQHAKTALPEHPLSYQQSNDKCMYCASKARTYQCVSKSMLHS</sequence>
<keyword evidence="1" id="KW-0732">Signal</keyword>
<gene>
    <name evidence="2" type="ORF">NC653_019231</name>
</gene>
<dbReference type="EMBL" id="JAQIZT010000007">
    <property type="protein sequence ID" value="KAJ6990929.1"/>
    <property type="molecule type" value="Genomic_DNA"/>
</dbReference>
<evidence type="ECO:0000313" key="3">
    <source>
        <dbReference type="Proteomes" id="UP001164929"/>
    </source>
</evidence>
<feature type="signal peptide" evidence="1">
    <location>
        <begin position="1"/>
        <end position="23"/>
    </location>
</feature>
<reference evidence="2" key="1">
    <citation type="journal article" date="2023" name="Mol. Ecol. Resour.">
        <title>Chromosome-level genome assembly of a triploid poplar Populus alba 'Berolinensis'.</title>
        <authorList>
            <person name="Chen S."/>
            <person name="Yu Y."/>
            <person name="Wang X."/>
            <person name="Wang S."/>
            <person name="Zhang T."/>
            <person name="Zhou Y."/>
            <person name="He R."/>
            <person name="Meng N."/>
            <person name="Wang Y."/>
            <person name="Liu W."/>
            <person name="Liu Z."/>
            <person name="Liu J."/>
            <person name="Guo Q."/>
            <person name="Huang H."/>
            <person name="Sederoff R.R."/>
            <person name="Wang G."/>
            <person name="Qu G."/>
            <person name="Chen S."/>
        </authorList>
    </citation>
    <scope>NUCLEOTIDE SEQUENCE</scope>
    <source>
        <strain evidence="2">SC-2020</strain>
    </source>
</reference>
<comment type="caution">
    <text evidence="2">The sequence shown here is derived from an EMBL/GenBank/DDBJ whole genome shotgun (WGS) entry which is preliminary data.</text>
</comment>
<name>A0AAD6QI99_9ROSI</name>